<evidence type="ECO:0000313" key="2">
    <source>
        <dbReference type="Proteomes" id="UP000228495"/>
    </source>
</evidence>
<dbReference type="AlphaFoldDB" id="A0A2H0BGF2"/>
<gene>
    <name evidence="1" type="ORF">COX05_01420</name>
</gene>
<accession>A0A2H0BGF2</accession>
<dbReference type="EMBL" id="PCSU01000019">
    <property type="protein sequence ID" value="PIP56745.1"/>
    <property type="molecule type" value="Genomic_DNA"/>
</dbReference>
<evidence type="ECO:0000313" key="1">
    <source>
        <dbReference type="EMBL" id="PIP56745.1"/>
    </source>
</evidence>
<dbReference type="Proteomes" id="UP000228495">
    <property type="component" value="Unassembled WGS sequence"/>
</dbReference>
<proteinExistence type="predicted"/>
<organism evidence="1 2">
    <name type="scientific">candidate division WWE3 bacterium CG22_combo_CG10-13_8_21_14_all_39_12</name>
    <dbReference type="NCBI Taxonomy" id="1975094"/>
    <lineage>
        <taxon>Bacteria</taxon>
        <taxon>Katanobacteria</taxon>
    </lineage>
</organism>
<reference evidence="1 2" key="1">
    <citation type="submission" date="2017-09" db="EMBL/GenBank/DDBJ databases">
        <title>Depth-based differentiation of microbial function through sediment-hosted aquifers and enrichment of novel symbionts in the deep terrestrial subsurface.</title>
        <authorList>
            <person name="Probst A.J."/>
            <person name="Ladd B."/>
            <person name="Jarett J.K."/>
            <person name="Geller-Mcgrath D.E."/>
            <person name="Sieber C.M."/>
            <person name="Emerson J.B."/>
            <person name="Anantharaman K."/>
            <person name="Thomas B.C."/>
            <person name="Malmstrom R."/>
            <person name="Stieglmeier M."/>
            <person name="Klingl A."/>
            <person name="Woyke T."/>
            <person name="Ryan C.M."/>
            <person name="Banfield J.F."/>
        </authorList>
    </citation>
    <scope>NUCLEOTIDE SEQUENCE [LARGE SCALE GENOMIC DNA]</scope>
    <source>
        <strain evidence="1">CG22_combo_CG10-13_8_21_14_all_39_12</strain>
    </source>
</reference>
<comment type="caution">
    <text evidence="1">The sequence shown here is derived from an EMBL/GenBank/DDBJ whole genome shotgun (WGS) entry which is preliminary data.</text>
</comment>
<name>A0A2H0BGF2_UNCKA</name>
<protein>
    <submittedName>
        <fullName evidence="1">Uncharacterized protein</fullName>
    </submittedName>
</protein>
<sequence length="484" mass="54008">MPTKGYELQEEIDGATQTVGIEWYKPHRFLAPSGEFLNVLTAAHLFEPMVLINWGEADLPAEGYFRVGFLHTGEVEVTIDRELWGGLYDRLRGMYDAMVEKYIELKFYLGNEALDKILVEIHNILSRPAYYEWDEGELTIVPEHGMDVVLTSDGANVVVSFVGFDLEIGVSPLTVGYKVEVKNSDSIPVSEFLPTVWWLSHLVQFGPLLEGFPDEEKWVLMHKAIITYITTSSLNEGNFAQSYQVASRNGLRTSYLVKQPEGVGILVNIEPVNNGLAILFRSPEWGYGVQVWMYTSIDSFHLNPAALEEVQPLQLFHTITAYATQLSNNSVEEFPWAEDIAVKAGRIAGMTGLQVERRFRSPVPLIGGDSITLLDHPGYISIARHAEVVVMETRHLDLQLFISRGQVTVSFVEATEKDLRAAVLEWATLIKRLYAKRVSSLASHPALPSVEEMAQAFSLMGDEIGSDLLPLIPGARKARVAVLA</sequence>